<dbReference type="Gene3D" id="1.20.1250.20">
    <property type="entry name" value="MFS general substrate transporter like domains"/>
    <property type="match status" value="2"/>
</dbReference>
<keyword evidence="4 5" id="KW-0472">Membrane</keyword>
<evidence type="ECO:0000256" key="1">
    <source>
        <dbReference type="ARBA" id="ARBA00004651"/>
    </source>
</evidence>
<evidence type="ECO:0000313" key="8">
    <source>
        <dbReference type="Proteomes" id="UP000093501"/>
    </source>
</evidence>
<proteinExistence type="predicted"/>
<dbReference type="EMBL" id="MBQD01000024">
    <property type="protein sequence ID" value="OCL32054.1"/>
    <property type="molecule type" value="Genomic_DNA"/>
</dbReference>
<dbReference type="Proteomes" id="UP000093501">
    <property type="component" value="Unassembled WGS sequence"/>
</dbReference>
<comment type="subcellular location">
    <subcellularLocation>
        <location evidence="1">Cell membrane</location>
        <topology evidence="1">Multi-pass membrane protein</topology>
    </subcellularLocation>
</comment>
<dbReference type="PANTHER" id="PTHR23528:SF1">
    <property type="entry name" value="MAJOR FACILITATOR SUPERFAMILY (MFS) PROFILE DOMAIN-CONTAINING PROTEIN"/>
    <property type="match status" value="1"/>
</dbReference>
<dbReference type="InterPro" id="IPR018043">
    <property type="entry name" value="Na/Gal_symport_CS"/>
</dbReference>
<dbReference type="GO" id="GO:0022857">
    <property type="term" value="F:transmembrane transporter activity"/>
    <property type="evidence" value="ECO:0007669"/>
    <property type="project" value="InterPro"/>
</dbReference>
<feature type="transmembrane region" description="Helical" evidence="5">
    <location>
        <begin position="162"/>
        <end position="184"/>
    </location>
</feature>
<evidence type="ECO:0000256" key="5">
    <source>
        <dbReference type="SAM" id="Phobius"/>
    </source>
</evidence>
<dbReference type="InterPro" id="IPR036259">
    <property type="entry name" value="MFS_trans_sf"/>
</dbReference>
<sequence>MPLPPVADPDTAIDSTPPGTGAGLAPVNSRYIWLMVFAQFGVFMAFITPLAISLTIRVNGLAPGHPEYLGYITGAGALFVMLTGPFMGIWSDRTRSRYGRRRPFMVGGVVVGVVSLVVMALAPSVVLLGLGWILAQWGWGTALGNLQNSTADRLPESQRGKVAGLTSFATQVAPVFGVIIAQFFTGDPLLLFLVPGAVGVVAVLLFVFFVHEDDSRGLPREPITGRQLLGKYVYNPAQHKDFSWNWLARFLFYFGITLNTTYTAYFFADRLGITVEEVAGVIAMLGLGGVLATTIGAIGGGFMSDRFKRRRLFVLLGGVIMAAGMVTQAFAGDLTVLVVGSLTASMGLGLFAAVDQALLLDVLPERETDAGRFMAITGFATSIPQSVAPLAASAILLVGVTGEERNYTLLFVIAGALVVLAGLAVTRIRSVR</sequence>
<dbReference type="PROSITE" id="PS50850">
    <property type="entry name" value="MFS"/>
    <property type="match status" value="1"/>
</dbReference>
<feature type="transmembrane region" description="Helical" evidence="5">
    <location>
        <begin position="337"/>
        <end position="363"/>
    </location>
</feature>
<evidence type="ECO:0000313" key="7">
    <source>
        <dbReference type="EMBL" id="OCL32054.1"/>
    </source>
</evidence>
<dbReference type="CDD" id="cd06174">
    <property type="entry name" value="MFS"/>
    <property type="match status" value="1"/>
</dbReference>
<feature type="transmembrane region" description="Helical" evidence="5">
    <location>
        <begin position="407"/>
        <end position="426"/>
    </location>
</feature>
<dbReference type="PANTHER" id="PTHR23528">
    <property type="match status" value="1"/>
</dbReference>
<dbReference type="AlphaFoldDB" id="A0A1C0AJ20"/>
<evidence type="ECO:0000259" key="6">
    <source>
        <dbReference type="PROSITE" id="PS50850"/>
    </source>
</evidence>
<feature type="transmembrane region" description="Helical" evidence="5">
    <location>
        <begin position="280"/>
        <end position="300"/>
    </location>
</feature>
<evidence type="ECO:0000256" key="2">
    <source>
        <dbReference type="ARBA" id="ARBA00022692"/>
    </source>
</evidence>
<comment type="caution">
    <text evidence="7">The sequence shown here is derived from an EMBL/GenBank/DDBJ whole genome shotgun (WGS) entry which is preliminary data.</text>
</comment>
<feature type="transmembrane region" description="Helical" evidence="5">
    <location>
        <begin position="31"/>
        <end position="56"/>
    </location>
</feature>
<keyword evidence="3 5" id="KW-1133">Transmembrane helix</keyword>
<feature type="transmembrane region" description="Helical" evidence="5">
    <location>
        <begin position="312"/>
        <end position="331"/>
    </location>
</feature>
<feature type="transmembrane region" description="Helical" evidence="5">
    <location>
        <begin position="375"/>
        <end position="401"/>
    </location>
</feature>
<feature type="transmembrane region" description="Helical" evidence="5">
    <location>
        <begin position="110"/>
        <end position="135"/>
    </location>
</feature>
<evidence type="ECO:0000256" key="3">
    <source>
        <dbReference type="ARBA" id="ARBA00022989"/>
    </source>
</evidence>
<dbReference type="InterPro" id="IPR020846">
    <property type="entry name" value="MFS_dom"/>
</dbReference>
<dbReference type="SUPFAM" id="SSF103473">
    <property type="entry name" value="MFS general substrate transporter"/>
    <property type="match status" value="1"/>
</dbReference>
<evidence type="ECO:0000256" key="4">
    <source>
        <dbReference type="ARBA" id="ARBA00023136"/>
    </source>
</evidence>
<name>A0A1C0AJ20_9ACTN</name>
<dbReference type="GO" id="GO:0005886">
    <property type="term" value="C:plasma membrane"/>
    <property type="evidence" value="ECO:0007669"/>
    <property type="project" value="UniProtKB-SubCell"/>
</dbReference>
<dbReference type="PROSITE" id="PS00872">
    <property type="entry name" value="NA_GALACTOSIDE_SYMP"/>
    <property type="match status" value="1"/>
</dbReference>
<feature type="transmembrane region" description="Helical" evidence="5">
    <location>
        <begin position="68"/>
        <end position="90"/>
    </location>
</feature>
<feature type="transmembrane region" description="Helical" evidence="5">
    <location>
        <begin position="250"/>
        <end position="268"/>
    </location>
</feature>
<reference evidence="8" key="1">
    <citation type="submission" date="2016-07" db="EMBL/GenBank/DDBJ databases">
        <authorList>
            <person name="Florea S."/>
            <person name="Webb J.S."/>
            <person name="Jaromczyk J."/>
            <person name="Schardl C.L."/>
        </authorList>
    </citation>
    <scope>NUCLEOTIDE SEQUENCE [LARGE SCALE GENOMIC DNA]</scope>
    <source>
        <strain evidence="8">IPBSL-7</strain>
    </source>
</reference>
<gene>
    <name evidence="7" type="ORF">BCR15_07665</name>
</gene>
<feature type="domain" description="Major facilitator superfamily (MFS) profile" evidence="6">
    <location>
        <begin position="34"/>
        <end position="432"/>
    </location>
</feature>
<accession>A0A1C0AJ20</accession>
<dbReference type="InterPro" id="IPR011701">
    <property type="entry name" value="MFS"/>
</dbReference>
<keyword evidence="2 5" id="KW-0812">Transmembrane</keyword>
<feature type="transmembrane region" description="Helical" evidence="5">
    <location>
        <begin position="190"/>
        <end position="210"/>
    </location>
</feature>
<dbReference type="Pfam" id="PF07690">
    <property type="entry name" value="MFS_1"/>
    <property type="match status" value="1"/>
</dbReference>
<organism evidence="7 8">
    <name type="scientific">Tessaracoccus lapidicaptus</name>
    <dbReference type="NCBI Taxonomy" id="1427523"/>
    <lineage>
        <taxon>Bacteria</taxon>
        <taxon>Bacillati</taxon>
        <taxon>Actinomycetota</taxon>
        <taxon>Actinomycetes</taxon>
        <taxon>Propionibacteriales</taxon>
        <taxon>Propionibacteriaceae</taxon>
        <taxon>Tessaracoccus</taxon>
    </lineage>
</organism>
<dbReference type="GO" id="GO:0006814">
    <property type="term" value="P:sodium ion transport"/>
    <property type="evidence" value="ECO:0007669"/>
    <property type="project" value="InterPro"/>
</dbReference>
<protein>
    <submittedName>
        <fullName evidence="7">MFS transporter</fullName>
    </submittedName>
</protein>
<keyword evidence="8" id="KW-1185">Reference proteome</keyword>